<comment type="caution">
    <text evidence="13">The sequence shown here is derived from an EMBL/GenBank/DDBJ whole genome shotgun (WGS) entry which is preliminary data.</text>
</comment>
<evidence type="ECO:0000256" key="2">
    <source>
        <dbReference type="ARBA" id="ARBA00022618"/>
    </source>
</evidence>
<dbReference type="CDD" id="cd03785">
    <property type="entry name" value="GT28_MurG"/>
    <property type="match status" value="1"/>
</dbReference>
<dbReference type="PANTHER" id="PTHR21015">
    <property type="entry name" value="UDP-N-ACETYLGLUCOSAMINE--N-ACETYLMURAMYL-(PENTAPEPTIDE) PYROPHOSPHORYL-UNDECAPRENOL N-ACETYLGLUCOSAMINE TRANSFERASE 1"/>
    <property type="match status" value="1"/>
</dbReference>
<evidence type="ECO:0000256" key="7">
    <source>
        <dbReference type="ARBA" id="ARBA00023136"/>
    </source>
</evidence>
<organism evidence="13 14">
    <name type="scientific">Sutterella massiliensis</name>
    <dbReference type="NCBI Taxonomy" id="1816689"/>
    <lineage>
        <taxon>Bacteria</taxon>
        <taxon>Pseudomonadati</taxon>
        <taxon>Pseudomonadota</taxon>
        <taxon>Betaproteobacteria</taxon>
        <taxon>Burkholderiales</taxon>
        <taxon>Sutterellaceae</taxon>
        <taxon>Sutterella</taxon>
    </lineage>
</organism>
<evidence type="ECO:0000256" key="5">
    <source>
        <dbReference type="ARBA" id="ARBA00022960"/>
    </source>
</evidence>
<keyword evidence="9 10" id="KW-0961">Cell wall biogenesis/degradation</keyword>
<keyword evidence="3 10" id="KW-0328">Glycosyltransferase</keyword>
<dbReference type="InterPro" id="IPR004276">
    <property type="entry name" value="GlycoTrans_28_N"/>
</dbReference>
<evidence type="ECO:0000313" key="13">
    <source>
        <dbReference type="EMBL" id="MBM6703329.1"/>
    </source>
</evidence>
<dbReference type="EC" id="2.4.1.227" evidence="10"/>
<evidence type="ECO:0000259" key="11">
    <source>
        <dbReference type="Pfam" id="PF03033"/>
    </source>
</evidence>
<keyword evidence="8 10" id="KW-0131">Cell cycle</keyword>
<comment type="subcellular location">
    <subcellularLocation>
        <location evidence="10">Cell membrane</location>
        <topology evidence="10">Peripheral membrane protein</topology>
        <orientation evidence="10">Cytoplasmic side</orientation>
    </subcellularLocation>
</comment>
<dbReference type="Proteomes" id="UP000715095">
    <property type="component" value="Unassembled WGS sequence"/>
</dbReference>
<feature type="binding site" evidence="10">
    <location>
        <position position="297"/>
    </location>
    <ligand>
        <name>UDP-N-acetyl-alpha-D-glucosamine</name>
        <dbReference type="ChEBI" id="CHEBI:57705"/>
    </ligand>
</feature>
<dbReference type="Pfam" id="PF04101">
    <property type="entry name" value="Glyco_tran_28_C"/>
    <property type="match status" value="1"/>
</dbReference>
<gene>
    <name evidence="10 13" type="primary">murG</name>
    <name evidence="13" type="ORF">H6A60_02250</name>
</gene>
<feature type="binding site" evidence="10">
    <location>
        <position position="198"/>
    </location>
    <ligand>
        <name>UDP-N-acetyl-alpha-D-glucosamine</name>
        <dbReference type="ChEBI" id="CHEBI:57705"/>
    </ligand>
</feature>
<comment type="similarity">
    <text evidence="10">Belongs to the glycosyltransferase 28 family. MurG subfamily.</text>
</comment>
<dbReference type="GO" id="GO:0016757">
    <property type="term" value="F:glycosyltransferase activity"/>
    <property type="evidence" value="ECO:0007669"/>
    <property type="project" value="UniProtKB-KW"/>
</dbReference>
<comment type="catalytic activity">
    <reaction evidence="10">
        <text>di-trans,octa-cis-undecaprenyl diphospho-N-acetyl-alpha-D-muramoyl-L-alanyl-D-glutamyl-meso-2,6-diaminopimeloyl-D-alanyl-D-alanine + UDP-N-acetyl-alpha-D-glucosamine = di-trans,octa-cis-undecaprenyl diphospho-[N-acetyl-alpha-D-glucosaminyl-(1-&gt;4)]-N-acetyl-alpha-D-muramoyl-L-alanyl-D-glutamyl-meso-2,6-diaminopimeloyl-D-alanyl-D-alanine + UDP + H(+)</text>
        <dbReference type="Rhea" id="RHEA:31227"/>
        <dbReference type="ChEBI" id="CHEBI:15378"/>
        <dbReference type="ChEBI" id="CHEBI:57705"/>
        <dbReference type="ChEBI" id="CHEBI:58223"/>
        <dbReference type="ChEBI" id="CHEBI:61387"/>
        <dbReference type="ChEBI" id="CHEBI:61388"/>
        <dbReference type="EC" id="2.4.1.227"/>
    </reaction>
</comment>
<keyword evidence="2 10" id="KW-0132">Cell division</keyword>
<accession>A0ABS2DPW0</accession>
<keyword evidence="1 10" id="KW-1003">Cell membrane</keyword>
<evidence type="ECO:0000256" key="3">
    <source>
        <dbReference type="ARBA" id="ARBA00022676"/>
    </source>
</evidence>
<dbReference type="Pfam" id="PF03033">
    <property type="entry name" value="Glyco_transf_28"/>
    <property type="match status" value="1"/>
</dbReference>
<feature type="domain" description="Glycosyltransferase family 28 N-terminal" evidence="11">
    <location>
        <begin position="11"/>
        <end position="144"/>
    </location>
</feature>
<evidence type="ECO:0000313" key="14">
    <source>
        <dbReference type="Proteomes" id="UP000715095"/>
    </source>
</evidence>
<dbReference type="EMBL" id="JACJJC010000002">
    <property type="protein sequence ID" value="MBM6703329.1"/>
    <property type="molecule type" value="Genomic_DNA"/>
</dbReference>
<dbReference type="NCBIfam" id="TIGR01133">
    <property type="entry name" value="murG"/>
    <property type="match status" value="1"/>
</dbReference>
<dbReference type="HAMAP" id="MF_00033">
    <property type="entry name" value="MurG"/>
    <property type="match status" value="1"/>
</dbReference>
<keyword evidence="7 10" id="KW-0472">Membrane</keyword>
<evidence type="ECO:0000256" key="8">
    <source>
        <dbReference type="ARBA" id="ARBA00023306"/>
    </source>
</evidence>
<sequence length="368" mass="38984">MTAKNGEKTLVIAAAGTGGHVMPGLAVARVLESRGWHIEWIGTTTGMESDLVGKRGIAFHGIDFQGMRGRGIVKMVTGGFKMMGAIWKARALLKSIRPAGVFSTGGYIAVPVGFAAQSLKRPLVLMNCDADLLMSTNTLMPFCDALACGFAGGARTFAGAKGRTTGNPVRREIASIAAPEERFAGRTGPLKLFVFGGSLGAQVLNDVIPEAIAKLAPEARPIVLHQTGKGRDEEVRAHYERLGVEAEVVPFIDDMAARYAECDLVICRAGATSASELCAAGVASVLVPFVAKTTHHQVGNAKYLADRHAAELIEQPDFTAERVAEMLAGTTREALLERAKNARAIAAPNAAEAVADLIEETIARRRPR</sequence>
<proteinExistence type="inferred from homology"/>
<comment type="caution">
    <text evidence="10">Lacks conserved residue(s) required for the propagation of feature annotation.</text>
</comment>
<evidence type="ECO:0000256" key="10">
    <source>
        <dbReference type="HAMAP-Rule" id="MF_00033"/>
    </source>
</evidence>
<evidence type="ECO:0000256" key="6">
    <source>
        <dbReference type="ARBA" id="ARBA00022984"/>
    </source>
</evidence>
<name>A0ABS2DPW0_9BURK</name>
<comment type="function">
    <text evidence="10">Cell wall formation. Catalyzes the transfer of a GlcNAc subunit on undecaprenyl-pyrophosphoryl-MurNAc-pentapeptide (lipid intermediate I) to form undecaprenyl-pyrophosphoryl-MurNAc-(pentapeptide)GlcNAc (lipid intermediate II).</text>
</comment>
<feature type="binding site" evidence="10">
    <location>
        <position position="170"/>
    </location>
    <ligand>
        <name>UDP-N-acetyl-alpha-D-glucosamine</name>
        <dbReference type="ChEBI" id="CHEBI:57705"/>
    </ligand>
</feature>
<dbReference type="Gene3D" id="3.40.50.2000">
    <property type="entry name" value="Glycogen Phosphorylase B"/>
    <property type="match status" value="2"/>
</dbReference>
<dbReference type="InterPro" id="IPR006009">
    <property type="entry name" value="GlcNAc_MurG"/>
</dbReference>
<keyword evidence="6 10" id="KW-0573">Peptidoglycan synthesis</keyword>
<feature type="binding site" evidence="10">
    <location>
        <position position="252"/>
    </location>
    <ligand>
        <name>UDP-N-acetyl-alpha-D-glucosamine</name>
        <dbReference type="ChEBI" id="CHEBI:57705"/>
    </ligand>
</feature>
<dbReference type="PANTHER" id="PTHR21015:SF22">
    <property type="entry name" value="GLYCOSYLTRANSFERASE"/>
    <property type="match status" value="1"/>
</dbReference>
<keyword evidence="5 10" id="KW-0133">Cell shape</keyword>
<dbReference type="SUPFAM" id="SSF53756">
    <property type="entry name" value="UDP-Glycosyltransferase/glycogen phosphorylase"/>
    <property type="match status" value="1"/>
</dbReference>
<dbReference type="InterPro" id="IPR007235">
    <property type="entry name" value="Glyco_trans_28_C"/>
</dbReference>
<protein>
    <recommendedName>
        <fullName evidence="10">UDP-N-acetylglucosamine--N-acetylmuramyl-(pentapeptide) pyrophosphoryl-undecaprenol N-acetylglucosamine transferase</fullName>
        <ecNumber evidence="10">2.4.1.227</ecNumber>
    </recommendedName>
    <alternativeName>
        <fullName evidence="10">Undecaprenyl-PP-MurNAc-pentapeptide-UDPGlcNAc GlcNAc transferase</fullName>
    </alternativeName>
</protein>
<feature type="domain" description="Glycosyl transferase family 28 C-terminal" evidence="12">
    <location>
        <begin position="192"/>
        <end position="351"/>
    </location>
</feature>
<feature type="binding site" evidence="10">
    <location>
        <begin position="17"/>
        <end position="19"/>
    </location>
    <ligand>
        <name>UDP-N-acetyl-alpha-D-glucosamine</name>
        <dbReference type="ChEBI" id="CHEBI:57705"/>
    </ligand>
</feature>
<reference evidence="13 14" key="1">
    <citation type="journal article" date="2021" name="Sci. Rep.">
        <title>The distribution of antibiotic resistance genes in chicken gut microbiota commensals.</title>
        <authorList>
            <person name="Juricova H."/>
            <person name="Matiasovicova J."/>
            <person name="Kubasova T."/>
            <person name="Cejkova D."/>
            <person name="Rychlik I."/>
        </authorList>
    </citation>
    <scope>NUCLEOTIDE SEQUENCE [LARGE SCALE GENOMIC DNA]</scope>
    <source>
        <strain evidence="13 14">An829</strain>
    </source>
</reference>
<evidence type="ECO:0000256" key="1">
    <source>
        <dbReference type="ARBA" id="ARBA00022475"/>
    </source>
</evidence>
<evidence type="ECO:0000256" key="9">
    <source>
        <dbReference type="ARBA" id="ARBA00023316"/>
    </source>
</evidence>
<keyword evidence="14" id="KW-1185">Reference proteome</keyword>
<dbReference type="RefSeq" id="WP_205101796.1">
    <property type="nucleotide sequence ID" value="NZ_JACJJC010000002.1"/>
</dbReference>
<comment type="pathway">
    <text evidence="10">Cell wall biogenesis; peptidoglycan biosynthesis.</text>
</comment>
<evidence type="ECO:0000256" key="4">
    <source>
        <dbReference type="ARBA" id="ARBA00022679"/>
    </source>
</evidence>
<evidence type="ECO:0000259" key="12">
    <source>
        <dbReference type="Pfam" id="PF04101"/>
    </source>
</evidence>
<keyword evidence="4 10" id="KW-0808">Transferase</keyword>